<dbReference type="EMBL" id="CP045906">
    <property type="protein sequence ID" value="QQP34571.1"/>
    <property type="molecule type" value="Genomic_DNA"/>
</dbReference>
<keyword evidence="2" id="KW-1185">Reference proteome</keyword>
<evidence type="ECO:0000313" key="1">
    <source>
        <dbReference type="EMBL" id="QQP34571.1"/>
    </source>
</evidence>
<reference evidence="2" key="1">
    <citation type="submission" date="2021-01" db="EMBL/GenBank/DDBJ databases">
        <title>Caligus Genome Assembly.</title>
        <authorList>
            <person name="Gallardo-Escarate C."/>
        </authorList>
    </citation>
    <scope>NUCLEOTIDE SEQUENCE [LARGE SCALE GENOMIC DNA]</scope>
</reference>
<proteinExistence type="predicted"/>
<feature type="non-terminal residue" evidence="1">
    <location>
        <position position="1"/>
    </location>
</feature>
<dbReference type="AlphaFoldDB" id="A0A7T8JUH1"/>
<evidence type="ECO:0000313" key="2">
    <source>
        <dbReference type="Proteomes" id="UP000595437"/>
    </source>
</evidence>
<sequence>YRTYSEAKVYESLRRDGIFREKAIYLAAADSKIARRSVGFTNSHFVKELVIRALAFNKAKSTALELSERRPFLFEAQTAQLPL</sequence>
<protein>
    <submittedName>
        <fullName evidence="1">Uncharacterized protein</fullName>
    </submittedName>
</protein>
<name>A0A7T8JUH1_CALRO</name>
<gene>
    <name evidence="1" type="ORF">FKW44_022491</name>
</gene>
<organism evidence="1 2">
    <name type="scientific">Caligus rogercresseyi</name>
    <name type="common">Sea louse</name>
    <dbReference type="NCBI Taxonomy" id="217165"/>
    <lineage>
        <taxon>Eukaryota</taxon>
        <taxon>Metazoa</taxon>
        <taxon>Ecdysozoa</taxon>
        <taxon>Arthropoda</taxon>
        <taxon>Crustacea</taxon>
        <taxon>Multicrustacea</taxon>
        <taxon>Hexanauplia</taxon>
        <taxon>Copepoda</taxon>
        <taxon>Siphonostomatoida</taxon>
        <taxon>Caligidae</taxon>
        <taxon>Caligus</taxon>
    </lineage>
</organism>
<accession>A0A7T8JUH1</accession>
<dbReference type="Proteomes" id="UP000595437">
    <property type="component" value="Chromosome 17"/>
</dbReference>